<feature type="transmembrane region" description="Helical" evidence="1">
    <location>
        <begin position="35"/>
        <end position="59"/>
    </location>
</feature>
<dbReference type="Proteomes" id="UP000646548">
    <property type="component" value="Unassembled WGS sequence"/>
</dbReference>
<organism evidence="2 3">
    <name type="scientific">Oryzias melastigma</name>
    <name type="common">Marine medaka</name>
    <dbReference type="NCBI Taxonomy" id="30732"/>
    <lineage>
        <taxon>Eukaryota</taxon>
        <taxon>Metazoa</taxon>
        <taxon>Chordata</taxon>
        <taxon>Craniata</taxon>
        <taxon>Vertebrata</taxon>
        <taxon>Euteleostomi</taxon>
        <taxon>Actinopterygii</taxon>
        <taxon>Neopterygii</taxon>
        <taxon>Teleostei</taxon>
        <taxon>Neoteleostei</taxon>
        <taxon>Acanthomorphata</taxon>
        <taxon>Ovalentaria</taxon>
        <taxon>Atherinomorphae</taxon>
        <taxon>Beloniformes</taxon>
        <taxon>Adrianichthyidae</taxon>
        <taxon>Oryziinae</taxon>
        <taxon>Oryzias</taxon>
    </lineage>
</organism>
<dbReference type="AlphaFoldDB" id="A0A834KY69"/>
<accession>A0A834KY69</accession>
<evidence type="ECO:0000313" key="3">
    <source>
        <dbReference type="Proteomes" id="UP000646548"/>
    </source>
</evidence>
<evidence type="ECO:0000256" key="1">
    <source>
        <dbReference type="SAM" id="Phobius"/>
    </source>
</evidence>
<keyword evidence="1" id="KW-1133">Transmembrane helix</keyword>
<keyword evidence="1" id="KW-0812">Transmembrane</keyword>
<reference evidence="2" key="1">
    <citation type="journal article" name="BMC Genomics">
        <title>Long-read sequencing and de novo genome assembly of marine medaka (Oryzias melastigma).</title>
        <authorList>
            <person name="Liang P."/>
            <person name="Saqib H.S.A."/>
            <person name="Ni X."/>
            <person name="Shen Y."/>
        </authorList>
    </citation>
    <scope>NUCLEOTIDE SEQUENCE</scope>
    <source>
        <strain evidence="2">Bigg-433</strain>
    </source>
</reference>
<dbReference type="EMBL" id="WKFB01000117">
    <property type="protein sequence ID" value="KAF6735174.1"/>
    <property type="molecule type" value="Genomic_DNA"/>
</dbReference>
<keyword evidence="1" id="KW-0472">Membrane</keyword>
<name>A0A834KY69_ORYME</name>
<gene>
    <name evidence="2" type="ORF">FQA47_012169</name>
</gene>
<comment type="caution">
    <text evidence="2">The sequence shown here is derived from an EMBL/GenBank/DDBJ whole genome shotgun (WGS) entry which is preliminary data.</text>
</comment>
<protein>
    <submittedName>
        <fullName evidence="2">Uncharacterized protein</fullName>
    </submittedName>
</protein>
<sequence length="202" mass="21823">MSNITASTTVNSSVNISSEDLFKNVMESIQELPGMILFGTGFLMGIILTAVITCITNACQRGKKRRSSYRLGDVEMNTQASTKADGDAVQDGAAADGEVGSAGQLLLNGDVAPKEAEYSDLDFSAAKNRKVPEVRTIPETEYAEIKIENQAENAEVDGEILESNHETLREDENGEEMFCVPPQEIASEDFSGEFSGQITDEI</sequence>
<proteinExistence type="predicted"/>
<evidence type="ECO:0000313" key="2">
    <source>
        <dbReference type="EMBL" id="KAF6735174.1"/>
    </source>
</evidence>